<evidence type="ECO:0000256" key="1">
    <source>
        <dbReference type="SAM" id="MobiDB-lite"/>
    </source>
</evidence>
<feature type="region of interest" description="Disordered" evidence="1">
    <location>
        <begin position="22"/>
        <end position="52"/>
    </location>
</feature>
<dbReference type="RefSeq" id="WP_286051832.1">
    <property type="nucleotide sequence ID" value="NZ_JASVWF010000001.1"/>
</dbReference>
<dbReference type="PROSITE" id="PS51257">
    <property type="entry name" value="PROKAR_LIPOPROTEIN"/>
    <property type="match status" value="1"/>
</dbReference>
<dbReference type="Gene3D" id="2.130.10.10">
    <property type="entry name" value="YVTN repeat-like/Quinoprotein amine dehydrogenase"/>
    <property type="match status" value="1"/>
</dbReference>
<organism evidence="3 4">
    <name type="scientific">Actinomycetospora termitidis</name>
    <dbReference type="NCBI Taxonomy" id="3053470"/>
    <lineage>
        <taxon>Bacteria</taxon>
        <taxon>Bacillati</taxon>
        <taxon>Actinomycetota</taxon>
        <taxon>Actinomycetes</taxon>
        <taxon>Pseudonocardiales</taxon>
        <taxon>Pseudonocardiaceae</taxon>
        <taxon>Actinomycetospora</taxon>
    </lineage>
</organism>
<reference evidence="3 4" key="1">
    <citation type="submission" date="2023-06" db="EMBL/GenBank/DDBJ databases">
        <title>Actinomycetospora Odt1-22.</title>
        <authorList>
            <person name="Supong K."/>
        </authorList>
    </citation>
    <scope>NUCLEOTIDE SEQUENCE [LARGE SCALE GENOMIC DNA]</scope>
    <source>
        <strain evidence="3 4">Odt1-22</strain>
    </source>
</reference>
<name>A0ABT7M5A8_9PSEU</name>
<gene>
    <name evidence="3" type="ORF">QRT03_07195</name>
</gene>
<evidence type="ECO:0000256" key="2">
    <source>
        <dbReference type="SAM" id="SignalP"/>
    </source>
</evidence>
<dbReference type="InterPro" id="IPR015943">
    <property type="entry name" value="WD40/YVTN_repeat-like_dom_sf"/>
</dbReference>
<dbReference type="EMBL" id="JASVWF010000001">
    <property type="protein sequence ID" value="MDL5155733.1"/>
    <property type="molecule type" value="Genomic_DNA"/>
</dbReference>
<protein>
    <recommendedName>
        <fullName evidence="5">Pyrroloquinoline-quinone binding quinoprotein</fullName>
    </recommendedName>
</protein>
<sequence>MRRVGVLLVGLLTVLTAACSAGPAPAPPPSFDPPTAFGPPSGTLLRGTSGSLTGSYGARPELPVALDGTTVWFTDSGGLSRADSTGVAAAVPVPPGRWVSGAPRPVPGAGLVLAGSSSVVPGSGTTPPGLAVELLAVARSRAGEPDPTVAWTAAAPVPWTENPRSVRTAVVGVAAVGDGRRVAVLTASTSTRRSTVAVDLDARRVLWVADGVLAGAVLDGRDPDGAPVAGATLAGGPVVVGAAVPPGGGGGYSPSETVGLDVVTGARRWAADGGSTALSVHRAGPATVTVAGRRPTSAKAFLTVYDAGGGSRNAVDLGTATAPPECAWDEAATTVCSGSNRAFGLDAPTGALLWSLPAGGRVAPAVTTAWHGAVYGTTVNGPVVVDARTGRDRNAAPGAAPVVVNAYLGVGAGPGLLSGVVVTPATG</sequence>
<feature type="signal peptide" evidence="2">
    <location>
        <begin position="1"/>
        <end position="26"/>
    </location>
</feature>
<proteinExistence type="predicted"/>
<keyword evidence="2" id="KW-0732">Signal</keyword>
<feature type="chain" id="PRO_5046823359" description="Pyrroloquinoline-quinone binding quinoprotein" evidence="2">
    <location>
        <begin position="27"/>
        <end position="427"/>
    </location>
</feature>
<evidence type="ECO:0000313" key="4">
    <source>
        <dbReference type="Proteomes" id="UP001231924"/>
    </source>
</evidence>
<evidence type="ECO:0000313" key="3">
    <source>
        <dbReference type="EMBL" id="MDL5155733.1"/>
    </source>
</evidence>
<dbReference type="Proteomes" id="UP001231924">
    <property type="component" value="Unassembled WGS sequence"/>
</dbReference>
<keyword evidence="4" id="KW-1185">Reference proteome</keyword>
<comment type="caution">
    <text evidence="3">The sequence shown here is derived from an EMBL/GenBank/DDBJ whole genome shotgun (WGS) entry which is preliminary data.</text>
</comment>
<evidence type="ECO:0008006" key="5">
    <source>
        <dbReference type="Google" id="ProtNLM"/>
    </source>
</evidence>
<accession>A0ABT7M5A8</accession>